<evidence type="ECO:0000313" key="1">
    <source>
        <dbReference type="EMBL" id="AYA98833.1"/>
    </source>
</evidence>
<dbReference type="RefSeq" id="WP_111525267.1">
    <property type="nucleotide sequence ID" value="NZ_CP032364.1"/>
</dbReference>
<name>A0A385Q2Q0_9FIRM</name>
<dbReference type="EMBL" id="CP032364">
    <property type="protein sequence ID" value="AYA98833.1"/>
    <property type="molecule type" value="Genomic_DNA"/>
</dbReference>
<accession>A0A385Q2Q0</accession>
<keyword evidence="2" id="KW-1185">Reference proteome</keyword>
<dbReference type="KEGG" id="lua:D4A81_02145"/>
<dbReference type="Proteomes" id="UP000265562">
    <property type="component" value="Chromosome"/>
</dbReference>
<organism evidence="1 2">
    <name type="scientific">Lachnoanaerobaculum umeaense</name>
    <dbReference type="NCBI Taxonomy" id="617123"/>
    <lineage>
        <taxon>Bacteria</taxon>
        <taxon>Bacillati</taxon>
        <taxon>Bacillota</taxon>
        <taxon>Clostridia</taxon>
        <taxon>Lachnospirales</taxon>
        <taxon>Lachnospiraceae</taxon>
        <taxon>Lachnoanaerobaculum</taxon>
    </lineage>
</organism>
<protein>
    <submittedName>
        <fullName evidence="1">Uncharacterized protein</fullName>
    </submittedName>
</protein>
<dbReference type="AlphaFoldDB" id="A0A385Q2Q0"/>
<proteinExistence type="predicted"/>
<gene>
    <name evidence="1" type="ORF">D4A81_02145</name>
</gene>
<reference evidence="1 2" key="1">
    <citation type="submission" date="2018-09" db="EMBL/GenBank/DDBJ databases">
        <title>Genome sequencing of Lachnoanaerobaculum umeaense DSM 23576.</title>
        <authorList>
            <person name="Kook J.-K."/>
            <person name="Park S.-N."/>
            <person name="Lim Y.K."/>
        </authorList>
    </citation>
    <scope>NUCLEOTIDE SEQUENCE [LARGE SCALE GENOMIC DNA]</scope>
    <source>
        <strain evidence="2">DSM 23576 \ CCUG 58757</strain>
    </source>
</reference>
<sequence>MNNIIKDSPHNVYVLHSNGDEQIIYDSKTRFKVIRNLSTSVECKRPFKPIFWESHGGIIKLNMQNNNFKCLS</sequence>
<evidence type="ECO:0000313" key="2">
    <source>
        <dbReference type="Proteomes" id="UP000265562"/>
    </source>
</evidence>